<feature type="chain" id="PRO_5041271622" description="Thionin-like protein 2" evidence="1">
    <location>
        <begin position="21"/>
        <end position="118"/>
    </location>
</feature>
<gene>
    <name evidence="2" type="ORF">MKW94_011653</name>
</gene>
<evidence type="ECO:0008006" key="4">
    <source>
        <dbReference type="Google" id="ProtNLM"/>
    </source>
</evidence>
<keyword evidence="3" id="KW-1185">Reference proteome</keyword>
<comment type="caution">
    <text evidence="2">The sequence shown here is derived from an EMBL/GenBank/DDBJ whole genome shotgun (WGS) entry which is preliminary data.</text>
</comment>
<name>A0AA41RSA8_PAPNU</name>
<dbReference type="InterPro" id="IPR038975">
    <property type="entry name" value="THNL"/>
</dbReference>
<dbReference type="PANTHER" id="PTHR36312:SF1">
    <property type="entry name" value="OS01G0594500 PROTEIN"/>
    <property type="match status" value="1"/>
</dbReference>
<organism evidence="2 3">
    <name type="scientific">Papaver nudicaule</name>
    <name type="common">Iceland poppy</name>
    <dbReference type="NCBI Taxonomy" id="74823"/>
    <lineage>
        <taxon>Eukaryota</taxon>
        <taxon>Viridiplantae</taxon>
        <taxon>Streptophyta</taxon>
        <taxon>Embryophyta</taxon>
        <taxon>Tracheophyta</taxon>
        <taxon>Spermatophyta</taxon>
        <taxon>Magnoliopsida</taxon>
        <taxon>Ranunculales</taxon>
        <taxon>Papaveraceae</taxon>
        <taxon>Papaveroideae</taxon>
        <taxon>Papaver</taxon>
    </lineage>
</organism>
<reference evidence="2" key="1">
    <citation type="submission" date="2022-03" db="EMBL/GenBank/DDBJ databases">
        <title>A functionally conserved STORR gene fusion in Papaver species that diverged 16.8 million years ago.</title>
        <authorList>
            <person name="Catania T."/>
        </authorList>
    </citation>
    <scope>NUCLEOTIDE SEQUENCE</scope>
    <source>
        <strain evidence="2">S-191538</strain>
    </source>
</reference>
<dbReference type="AlphaFoldDB" id="A0AA41RSA8"/>
<evidence type="ECO:0000256" key="1">
    <source>
        <dbReference type="SAM" id="SignalP"/>
    </source>
</evidence>
<feature type="signal peptide" evidence="1">
    <location>
        <begin position="1"/>
        <end position="20"/>
    </location>
</feature>
<evidence type="ECO:0000313" key="3">
    <source>
        <dbReference type="Proteomes" id="UP001177140"/>
    </source>
</evidence>
<accession>A0AA41RSA8</accession>
<dbReference type="PANTHER" id="PTHR36312">
    <property type="entry name" value="THIONIN-LIKE PROTEIN 1"/>
    <property type="match status" value="1"/>
</dbReference>
<protein>
    <recommendedName>
        <fullName evidence="4">Thionin-like protein 2</fullName>
    </recommendedName>
</protein>
<keyword evidence="1" id="KW-0732">Signal</keyword>
<evidence type="ECO:0000313" key="2">
    <source>
        <dbReference type="EMBL" id="MCL7022800.1"/>
    </source>
</evidence>
<sequence>MKSSTLIVVMFLLLVGTCVGETTIQPNSFKKCYDACIINACLGELQTPCLVENAPVCAKKCLFKKLSPLNVNQQPLRNYCVLGCASYNCFNITTPENLRGEEVEGCLGSCSNKCNKKY</sequence>
<proteinExistence type="predicted"/>
<dbReference type="EMBL" id="JAJJMA010015158">
    <property type="protein sequence ID" value="MCL7022800.1"/>
    <property type="molecule type" value="Genomic_DNA"/>
</dbReference>
<dbReference type="Proteomes" id="UP001177140">
    <property type="component" value="Unassembled WGS sequence"/>
</dbReference>